<dbReference type="HOGENOM" id="CLU_2762989_0_0_1"/>
<reference evidence="1 2" key="1">
    <citation type="journal article" date="2013" name="Genome Biol.">
        <title>The genome sequence of the most widely cultivated cacao type and its use to identify candidate genes regulating pod color.</title>
        <authorList>
            <person name="Motamayor J.C."/>
            <person name="Mockaitis K."/>
            <person name="Schmutz J."/>
            <person name="Haiminen N."/>
            <person name="Iii D.L."/>
            <person name="Cornejo O."/>
            <person name="Findley S.D."/>
            <person name="Zheng P."/>
            <person name="Utro F."/>
            <person name="Royaert S."/>
            <person name="Saski C."/>
            <person name="Jenkins J."/>
            <person name="Podicheti R."/>
            <person name="Zhao M."/>
            <person name="Scheffler B.E."/>
            <person name="Stack J.C."/>
            <person name="Feltus F.A."/>
            <person name="Mustiga G.M."/>
            <person name="Amores F."/>
            <person name="Phillips W."/>
            <person name="Marelli J.P."/>
            <person name="May G.D."/>
            <person name="Shapiro H."/>
            <person name="Ma J."/>
            <person name="Bustamante C.D."/>
            <person name="Schnell R.J."/>
            <person name="Main D."/>
            <person name="Gilbert D."/>
            <person name="Parida L."/>
            <person name="Kuhn D.N."/>
        </authorList>
    </citation>
    <scope>NUCLEOTIDE SEQUENCE [LARGE SCALE GENOMIC DNA]</scope>
    <source>
        <strain evidence="2">cv. Matina 1-6</strain>
    </source>
</reference>
<dbReference type="AlphaFoldDB" id="A0A061EXL2"/>
<accession>A0A061EXL2</accession>
<evidence type="ECO:0000313" key="2">
    <source>
        <dbReference type="Proteomes" id="UP000026915"/>
    </source>
</evidence>
<name>A0A061EXL2_THECC</name>
<dbReference type="Gramene" id="EOY09815">
    <property type="protein sequence ID" value="EOY09815"/>
    <property type="gene ID" value="TCM_025189"/>
</dbReference>
<gene>
    <name evidence="1" type="ORF">TCM_025189</name>
</gene>
<dbReference type="InParanoid" id="A0A061EXL2"/>
<protein>
    <submittedName>
        <fullName evidence="1">Uncharacterized protein</fullName>
    </submittedName>
</protein>
<keyword evidence="2" id="KW-1185">Reference proteome</keyword>
<dbReference type="Proteomes" id="UP000026915">
    <property type="component" value="Chromosome 5"/>
</dbReference>
<evidence type="ECO:0000313" key="1">
    <source>
        <dbReference type="EMBL" id="EOY09815.1"/>
    </source>
</evidence>
<organism evidence="1 2">
    <name type="scientific">Theobroma cacao</name>
    <name type="common">Cacao</name>
    <name type="synonym">Cocoa</name>
    <dbReference type="NCBI Taxonomy" id="3641"/>
    <lineage>
        <taxon>Eukaryota</taxon>
        <taxon>Viridiplantae</taxon>
        <taxon>Streptophyta</taxon>
        <taxon>Embryophyta</taxon>
        <taxon>Tracheophyta</taxon>
        <taxon>Spermatophyta</taxon>
        <taxon>Magnoliopsida</taxon>
        <taxon>eudicotyledons</taxon>
        <taxon>Gunneridae</taxon>
        <taxon>Pentapetalae</taxon>
        <taxon>rosids</taxon>
        <taxon>malvids</taxon>
        <taxon>Malvales</taxon>
        <taxon>Malvaceae</taxon>
        <taxon>Byttnerioideae</taxon>
        <taxon>Theobroma</taxon>
    </lineage>
</organism>
<proteinExistence type="predicted"/>
<dbReference type="EMBL" id="CM001883">
    <property type="protein sequence ID" value="EOY09815.1"/>
    <property type="molecule type" value="Genomic_DNA"/>
</dbReference>
<sequence>MRRHLRRLSRARRDLQKLLPVFLQKMQNLQQHLRRQMGRRVVTQQHLTHQRKLGNLLLRVPSPAANFLVD</sequence>